<comment type="caution">
    <text evidence="3">The sequence shown here is derived from an EMBL/GenBank/DDBJ whole genome shotgun (WGS) entry which is preliminary data.</text>
</comment>
<evidence type="ECO:0000256" key="1">
    <source>
        <dbReference type="ARBA" id="ARBA00022679"/>
    </source>
</evidence>
<proteinExistence type="predicted"/>
<sequence>MSFSEKTLFEVTDANRKAWDQSAPLHKAGAEWEHLKSAFEAGNHTVFDATASGVLNDIGIADKSCVQICCNNGRELLSLKSMGARRCLGIDQSQAFLDQARELNRAAGHDCAFVCADIYALPEDVPDDFDVGLITIGVLNWMPDLVRFFSVVSQLLRPGAELVIYETHPFLEMFDPRAEDPFVPSMSYFQREPLVDSDPIVYDGNPGGTGSENYWFVHTFADILNAAIDAGFKFRFMQEYPHSNREVDYAIYETRDVKIPMCYALVLELA</sequence>
<dbReference type="InterPro" id="IPR029063">
    <property type="entry name" value="SAM-dependent_MTases_sf"/>
</dbReference>
<feature type="domain" description="Methyltransferase" evidence="2">
    <location>
        <begin position="67"/>
        <end position="159"/>
    </location>
</feature>
<keyword evidence="4" id="KW-1185">Reference proteome</keyword>
<gene>
    <name evidence="3" type="ORF">V6575_02690</name>
</gene>
<dbReference type="Gene3D" id="3.40.50.150">
    <property type="entry name" value="Vaccinia Virus protein VP39"/>
    <property type="match status" value="1"/>
</dbReference>
<dbReference type="RefSeq" id="WP_340272485.1">
    <property type="nucleotide sequence ID" value="NZ_JBAKIA010000001.1"/>
</dbReference>
<dbReference type="GO" id="GO:0032259">
    <property type="term" value="P:methylation"/>
    <property type="evidence" value="ECO:0007669"/>
    <property type="project" value="UniProtKB-KW"/>
</dbReference>
<organism evidence="3 4">
    <name type="scientific">Roseibium algae</name>
    <dbReference type="NCBI Taxonomy" id="3123038"/>
    <lineage>
        <taxon>Bacteria</taxon>
        <taxon>Pseudomonadati</taxon>
        <taxon>Pseudomonadota</taxon>
        <taxon>Alphaproteobacteria</taxon>
        <taxon>Hyphomicrobiales</taxon>
        <taxon>Stappiaceae</taxon>
        <taxon>Roseibium</taxon>
    </lineage>
</organism>
<dbReference type="PANTHER" id="PTHR43861">
    <property type="entry name" value="TRANS-ACONITATE 2-METHYLTRANSFERASE-RELATED"/>
    <property type="match status" value="1"/>
</dbReference>
<keyword evidence="1 3" id="KW-0808">Transferase</keyword>
<evidence type="ECO:0000259" key="2">
    <source>
        <dbReference type="Pfam" id="PF13649"/>
    </source>
</evidence>
<dbReference type="GO" id="GO:0008168">
    <property type="term" value="F:methyltransferase activity"/>
    <property type="evidence" value="ECO:0007669"/>
    <property type="project" value="UniProtKB-KW"/>
</dbReference>
<keyword evidence="3" id="KW-0489">Methyltransferase</keyword>
<dbReference type="EMBL" id="JBAKIA010000001">
    <property type="protein sequence ID" value="MEJ8472983.1"/>
    <property type="molecule type" value="Genomic_DNA"/>
</dbReference>
<dbReference type="EC" id="2.1.-.-" evidence="3"/>
<accession>A0ABU8TFQ6</accession>
<name>A0ABU8TFQ6_9HYPH</name>
<dbReference type="Pfam" id="PF13649">
    <property type="entry name" value="Methyltransf_25"/>
    <property type="match status" value="1"/>
</dbReference>
<evidence type="ECO:0000313" key="3">
    <source>
        <dbReference type="EMBL" id="MEJ8472983.1"/>
    </source>
</evidence>
<protein>
    <submittedName>
        <fullName evidence="3">Class I SAM-dependent methyltransferase</fullName>
        <ecNumber evidence="3">2.1.-.-</ecNumber>
    </submittedName>
</protein>
<dbReference type="InterPro" id="IPR041698">
    <property type="entry name" value="Methyltransf_25"/>
</dbReference>
<reference evidence="3 4" key="1">
    <citation type="submission" date="2024-02" db="EMBL/GenBank/DDBJ databases">
        <title>Roseibium algae sp. nov., isolated from marine alga (Grateloupia sp.), showing potential in myo-inositol conversion.</title>
        <authorList>
            <person name="Wang Y."/>
        </authorList>
    </citation>
    <scope>NUCLEOTIDE SEQUENCE [LARGE SCALE GENOMIC DNA]</scope>
    <source>
        <strain evidence="3 4">H3510</strain>
    </source>
</reference>
<evidence type="ECO:0000313" key="4">
    <source>
        <dbReference type="Proteomes" id="UP001385499"/>
    </source>
</evidence>
<dbReference type="SUPFAM" id="SSF53335">
    <property type="entry name" value="S-adenosyl-L-methionine-dependent methyltransferases"/>
    <property type="match status" value="1"/>
</dbReference>
<dbReference type="Proteomes" id="UP001385499">
    <property type="component" value="Unassembled WGS sequence"/>
</dbReference>
<dbReference type="CDD" id="cd02440">
    <property type="entry name" value="AdoMet_MTases"/>
    <property type="match status" value="1"/>
</dbReference>